<keyword evidence="1" id="KW-0479">Metal-binding</keyword>
<keyword evidence="2" id="KW-0325">Glycoprotein</keyword>
<organism evidence="3 4">
    <name type="scientific">Larkinella bovis</name>
    <dbReference type="NCBI Taxonomy" id="683041"/>
    <lineage>
        <taxon>Bacteria</taxon>
        <taxon>Pseudomonadati</taxon>
        <taxon>Bacteroidota</taxon>
        <taxon>Cytophagia</taxon>
        <taxon>Cytophagales</taxon>
        <taxon>Spirosomataceae</taxon>
        <taxon>Larkinella</taxon>
    </lineage>
</organism>
<protein>
    <submittedName>
        <fullName evidence="3">Polysaccharide lyase family 1 protein</fullName>
    </submittedName>
</protein>
<dbReference type="EMBL" id="JBHSMA010000001">
    <property type="protein sequence ID" value="MFC5409010.1"/>
    <property type="molecule type" value="Genomic_DNA"/>
</dbReference>
<evidence type="ECO:0000313" key="3">
    <source>
        <dbReference type="EMBL" id="MFC5409010.1"/>
    </source>
</evidence>
<dbReference type="InterPro" id="IPR012334">
    <property type="entry name" value="Pectin_lyas_fold"/>
</dbReference>
<dbReference type="Gene3D" id="2.160.20.10">
    <property type="entry name" value="Single-stranded right-handed beta-helix, Pectin lyase-like"/>
    <property type="match status" value="1"/>
</dbReference>
<dbReference type="GO" id="GO:0016829">
    <property type="term" value="F:lyase activity"/>
    <property type="evidence" value="ECO:0007669"/>
    <property type="project" value="UniProtKB-KW"/>
</dbReference>
<comment type="caution">
    <text evidence="3">The sequence shown here is derived from an EMBL/GenBank/DDBJ whole genome shotgun (WGS) entry which is preliminary data.</text>
</comment>
<accession>A0ABW0I8W1</accession>
<reference evidence="4" key="1">
    <citation type="journal article" date="2019" name="Int. J. Syst. Evol. Microbiol.">
        <title>The Global Catalogue of Microorganisms (GCM) 10K type strain sequencing project: providing services to taxonomists for standard genome sequencing and annotation.</title>
        <authorList>
            <consortium name="The Broad Institute Genomics Platform"/>
            <consortium name="The Broad Institute Genome Sequencing Center for Infectious Disease"/>
            <person name="Wu L."/>
            <person name="Ma J."/>
        </authorList>
    </citation>
    <scope>NUCLEOTIDE SEQUENCE [LARGE SCALE GENOMIC DNA]</scope>
    <source>
        <strain evidence="4">CCUG 55250</strain>
    </source>
</reference>
<proteinExistence type="predicted"/>
<dbReference type="RefSeq" id="WP_379842495.1">
    <property type="nucleotide sequence ID" value="NZ_JBHSMA010000001.1"/>
</dbReference>
<dbReference type="PANTHER" id="PTHR42970">
    <property type="entry name" value="PECTATE LYASE C-RELATED"/>
    <property type="match status" value="1"/>
</dbReference>
<dbReference type="InterPro" id="IPR052063">
    <property type="entry name" value="Polysaccharide_Lyase_1"/>
</dbReference>
<dbReference type="PANTHER" id="PTHR42970:SF1">
    <property type="entry name" value="PECTATE LYASE C-RELATED"/>
    <property type="match status" value="1"/>
</dbReference>
<evidence type="ECO:0000256" key="2">
    <source>
        <dbReference type="ARBA" id="ARBA00023180"/>
    </source>
</evidence>
<evidence type="ECO:0000256" key="1">
    <source>
        <dbReference type="ARBA" id="ARBA00022723"/>
    </source>
</evidence>
<dbReference type="InterPro" id="IPR011050">
    <property type="entry name" value="Pectin_lyase_fold/virulence"/>
</dbReference>
<dbReference type="Proteomes" id="UP001596106">
    <property type="component" value="Unassembled WGS sequence"/>
</dbReference>
<keyword evidence="3" id="KW-0456">Lyase</keyword>
<gene>
    <name evidence="3" type="ORF">ACFPMF_06815</name>
</gene>
<evidence type="ECO:0000313" key="4">
    <source>
        <dbReference type="Proteomes" id="UP001596106"/>
    </source>
</evidence>
<sequence>MTLRIVYLRLLSLLVLLGLAVSGNGQELAFPGAQGWASTTPGGRGGKIIRVTTLADKGPGSFAEAIALAGPRIIVFEVGGIIDLKGQILSIRNPFLTIAGQTAPSPGITFIDGGINVYTHDVVIQHIRIRQGASRHEKGWEPDALSTISAYNVIIDHCSFTWGVDENCSASGPRFDGATPDEWRKNTSHRITMSNNIIAEGLSQSTHSRGEHSKGTLIHDNATDIAILNNLYASNQDRNALFKGGARAVYVNNYIHNPGRIAVRYGLVNAEWEGHPHEKGQLTIIGNVMQHGPSSSDMPLFLMANGPCEVYMADNIAKNKKGEDARLFAGDSAKLVSQRPIWYDAIRPLKAAAVKKNILKNVGARPWDRDENDQRIISDVLNMTGKVIDSEMQVGGYPVFKPTQKAFQEKEWNLKTMTPKR</sequence>
<name>A0ABW0I8W1_9BACT</name>
<keyword evidence="4" id="KW-1185">Reference proteome</keyword>
<dbReference type="SUPFAM" id="SSF51126">
    <property type="entry name" value="Pectin lyase-like"/>
    <property type="match status" value="1"/>
</dbReference>